<evidence type="ECO:0000313" key="2">
    <source>
        <dbReference type="EMBL" id="EJK67880.1"/>
    </source>
</evidence>
<accession>K0SR50</accession>
<gene>
    <name evidence="2" type="ORF">THAOC_11018</name>
</gene>
<proteinExistence type="predicted"/>
<reference evidence="2 3" key="1">
    <citation type="journal article" date="2012" name="Genome Biol.">
        <title>Genome and low-iron response of an oceanic diatom adapted to chronic iron limitation.</title>
        <authorList>
            <person name="Lommer M."/>
            <person name="Specht M."/>
            <person name="Roy A.S."/>
            <person name="Kraemer L."/>
            <person name="Andreson R."/>
            <person name="Gutowska M.A."/>
            <person name="Wolf J."/>
            <person name="Bergner S.V."/>
            <person name="Schilhabel M.B."/>
            <person name="Klostermeier U.C."/>
            <person name="Beiko R.G."/>
            <person name="Rosenstiel P."/>
            <person name="Hippler M."/>
            <person name="Laroche J."/>
        </authorList>
    </citation>
    <scope>NUCLEOTIDE SEQUENCE [LARGE SCALE GENOMIC DNA]</scope>
    <source>
        <strain evidence="2 3">CCMP1005</strain>
    </source>
</reference>
<dbReference type="EMBL" id="AGNL01012467">
    <property type="protein sequence ID" value="EJK67880.1"/>
    <property type="molecule type" value="Genomic_DNA"/>
</dbReference>
<dbReference type="AlphaFoldDB" id="K0SR50"/>
<dbReference type="InterPro" id="IPR007110">
    <property type="entry name" value="Ig-like_dom"/>
</dbReference>
<name>K0SR50_THAOC</name>
<evidence type="ECO:0000313" key="3">
    <source>
        <dbReference type="Proteomes" id="UP000266841"/>
    </source>
</evidence>
<organism evidence="2 3">
    <name type="scientific">Thalassiosira oceanica</name>
    <name type="common">Marine diatom</name>
    <dbReference type="NCBI Taxonomy" id="159749"/>
    <lineage>
        <taxon>Eukaryota</taxon>
        <taxon>Sar</taxon>
        <taxon>Stramenopiles</taxon>
        <taxon>Ochrophyta</taxon>
        <taxon>Bacillariophyta</taxon>
        <taxon>Coscinodiscophyceae</taxon>
        <taxon>Thalassiosirophycidae</taxon>
        <taxon>Thalassiosirales</taxon>
        <taxon>Thalassiosiraceae</taxon>
        <taxon>Thalassiosira</taxon>
    </lineage>
</organism>
<sequence length="88" mass="9972">MASGSKLSSMRCPACRTEFREEALVVVWVHKGADDEPYQELFLVLHNEEQMSNSLRVDEKTQRFVSLREGAEDDIEESHGGTYALVVL</sequence>
<dbReference type="PROSITE" id="PS50835">
    <property type="entry name" value="IG_LIKE"/>
    <property type="match status" value="1"/>
</dbReference>
<comment type="caution">
    <text evidence="2">The sequence shown here is derived from an EMBL/GenBank/DDBJ whole genome shotgun (WGS) entry which is preliminary data.</text>
</comment>
<feature type="domain" description="Ig-like" evidence="1">
    <location>
        <begin position="1"/>
        <end position="88"/>
    </location>
</feature>
<evidence type="ECO:0000259" key="1">
    <source>
        <dbReference type="PROSITE" id="PS50835"/>
    </source>
</evidence>
<keyword evidence="3" id="KW-1185">Reference proteome</keyword>
<dbReference type="Proteomes" id="UP000266841">
    <property type="component" value="Unassembled WGS sequence"/>
</dbReference>
<protein>
    <recommendedName>
        <fullName evidence="1">Ig-like domain-containing protein</fullName>
    </recommendedName>
</protein>